<dbReference type="SUPFAM" id="SSF55486">
    <property type="entry name" value="Metalloproteases ('zincins'), catalytic domain"/>
    <property type="match status" value="1"/>
</dbReference>
<evidence type="ECO:0000256" key="2">
    <source>
        <dbReference type="SAM" id="SignalP"/>
    </source>
</evidence>
<evidence type="ECO:0000256" key="1">
    <source>
        <dbReference type="SAM" id="Coils"/>
    </source>
</evidence>
<organism evidence="3 4">
    <name type="scientific">Anoxynatronum sibiricum</name>
    <dbReference type="NCBI Taxonomy" id="210623"/>
    <lineage>
        <taxon>Bacteria</taxon>
        <taxon>Bacillati</taxon>
        <taxon>Bacillota</taxon>
        <taxon>Clostridia</taxon>
        <taxon>Eubacteriales</taxon>
        <taxon>Clostridiaceae</taxon>
        <taxon>Anoxynatronum</taxon>
    </lineage>
</organism>
<keyword evidence="1" id="KW-0175">Coiled coil</keyword>
<dbReference type="EMBL" id="JBCITM010000007">
    <property type="protein sequence ID" value="MEN1760527.1"/>
    <property type="molecule type" value="Genomic_DNA"/>
</dbReference>
<dbReference type="Proteomes" id="UP001407405">
    <property type="component" value="Unassembled WGS sequence"/>
</dbReference>
<keyword evidence="4" id="KW-1185">Reference proteome</keyword>
<dbReference type="Gene3D" id="1.10.1370.30">
    <property type="match status" value="1"/>
</dbReference>
<name>A0ABU9VTN3_9CLOT</name>
<evidence type="ECO:0000313" key="4">
    <source>
        <dbReference type="Proteomes" id="UP001407405"/>
    </source>
</evidence>
<reference evidence="3 4" key="1">
    <citation type="submission" date="2024-04" db="EMBL/GenBank/DDBJ databases">
        <title>Genome sequencing and metabolic network reconstruction of aminoacids and betaine degradation by Anoxynatronum sibiricum.</title>
        <authorList>
            <person name="Detkova E.N."/>
            <person name="Boltjanskaja Y.V."/>
            <person name="Mardanov A.V."/>
            <person name="Kevbrin V."/>
        </authorList>
    </citation>
    <scope>NUCLEOTIDE SEQUENCE [LARGE SCALE GENOMIC DNA]</scope>
    <source>
        <strain evidence="3 4">Z-7981</strain>
    </source>
</reference>
<gene>
    <name evidence="3" type="ORF">AAIG11_08590</name>
</gene>
<keyword evidence="2" id="KW-0732">Signal</keyword>
<dbReference type="RefSeq" id="WP_343185849.1">
    <property type="nucleotide sequence ID" value="NZ_JBCITM010000007.1"/>
</dbReference>
<comment type="caution">
    <text evidence="3">The sequence shown here is derived from an EMBL/GenBank/DDBJ whole genome shotgun (WGS) entry which is preliminary data.</text>
</comment>
<proteinExistence type="predicted"/>
<evidence type="ECO:0000313" key="3">
    <source>
        <dbReference type="EMBL" id="MEN1760527.1"/>
    </source>
</evidence>
<sequence>MKQCLKAISLALVFLLFSTVLVCANPLELKFSEFNSELWYPPENMYEIIDKSKGLASQNSLDHHLEITQYADFFKSLRKDLDSVQSYLWIQRRLYPEDISITERFDQITELNSEVNVQIGNFISVFTGTVHEKTMEILFEDDFDFYSSDSEVKEIHQNFKEEIEQLKRKYEESLAFQATVEFEGEIYDAVTFDEVWSDPESPDRDWDAFYEVLAEIGRLENQHIGEVIVEAIHLRNTFAQSLGHENYAVYHYHSQDLDYTPEELDRVLKAVKDDLVPLFNQLQKKLAVVRQSPELTAGIPEKLDREEYLELVINTLEESPLLDIFNEALERELILFSDNPSANWLAFAAQVERYNAPITYISEVMNPTLNFKLIMHEFGHHANIYHDLHQGLENPDHKTLSFDEALAEFHGLGLEFLSSQKYPELFPDFHLFAELEYFENILYHIILASLNYDFQMSFYRLDSDNATYESIDHLYGELHEAYGLKPVDYYDWPKDWLIMESPLRTTEYVLPALAIFGILSNDPELQDEAWHQYWESTLLAYPYTFRKGMEKVGVSDIFLENQASMNVKNLEQYLTERGVFDQHEAGR</sequence>
<feature type="coiled-coil region" evidence="1">
    <location>
        <begin position="149"/>
        <end position="176"/>
    </location>
</feature>
<protein>
    <submittedName>
        <fullName evidence="3">Uncharacterized protein</fullName>
    </submittedName>
</protein>
<accession>A0ABU9VTN3</accession>
<feature type="chain" id="PRO_5045845930" evidence="2">
    <location>
        <begin position="25"/>
        <end position="587"/>
    </location>
</feature>
<feature type="signal peptide" evidence="2">
    <location>
        <begin position="1"/>
        <end position="24"/>
    </location>
</feature>